<dbReference type="OrthoDB" id="9927103at2759"/>
<keyword evidence="3" id="KW-1185">Reference proteome</keyword>
<dbReference type="Proteomes" id="UP000001744">
    <property type="component" value="Unassembled WGS sequence"/>
</dbReference>
<reference evidence="1 3" key="1">
    <citation type="journal article" date="2011" name="Science">
        <title>Comparative functional genomics of the fission yeasts.</title>
        <authorList>
            <person name="Rhind N."/>
            <person name="Chen Z."/>
            <person name="Yassour M."/>
            <person name="Thompson D.A."/>
            <person name="Haas B.J."/>
            <person name="Habib N."/>
            <person name="Wapinski I."/>
            <person name="Roy S."/>
            <person name="Lin M.F."/>
            <person name="Heiman D.I."/>
            <person name="Young S.K."/>
            <person name="Furuya K."/>
            <person name="Guo Y."/>
            <person name="Pidoux A."/>
            <person name="Chen H.M."/>
            <person name="Robbertse B."/>
            <person name="Goldberg J.M."/>
            <person name="Aoki K."/>
            <person name="Bayne E.H."/>
            <person name="Berlin A.M."/>
            <person name="Desjardins C.A."/>
            <person name="Dobbs E."/>
            <person name="Dukaj L."/>
            <person name="Fan L."/>
            <person name="FitzGerald M.G."/>
            <person name="French C."/>
            <person name="Gujja S."/>
            <person name="Hansen K."/>
            <person name="Keifenheim D."/>
            <person name="Levin J.Z."/>
            <person name="Mosher R.A."/>
            <person name="Mueller C.A."/>
            <person name="Pfiffner J."/>
            <person name="Priest M."/>
            <person name="Russ C."/>
            <person name="Smialowska A."/>
            <person name="Swoboda P."/>
            <person name="Sykes S.M."/>
            <person name="Vaughn M."/>
            <person name="Vengrova S."/>
            <person name="Yoder R."/>
            <person name="Zeng Q."/>
            <person name="Allshire R."/>
            <person name="Baulcombe D."/>
            <person name="Birren B.W."/>
            <person name="Brown W."/>
            <person name="Ekwall K."/>
            <person name="Kellis M."/>
            <person name="Leatherwood J."/>
            <person name="Levin H."/>
            <person name="Margalit H."/>
            <person name="Martienssen R."/>
            <person name="Nieduszynski C.A."/>
            <person name="Spatafora J.W."/>
            <person name="Friedman N."/>
            <person name="Dalgaard J.Z."/>
            <person name="Baumann P."/>
            <person name="Niki H."/>
            <person name="Regev A."/>
            <person name="Nusbaum C."/>
        </authorList>
    </citation>
    <scope>NUCLEOTIDE SEQUENCE [LARGE SCALE GENOMIC DNA]</scope>
    <source>
        <strain evidence="3">yFS275 / FY16936</strain>
    </source>
</reference>
<evidence type="ECO:0000313" key="2">
    <source>
        <dbReference type="JaponicusDB" id="SJAG_01864"/>
    </source>
</evidence>
<dbReference type="JaponicusDB" id="SJAG_01864">
    <property type="gene designation" value="poz1"/>
</dbReference>
<dbReference type="STRING" id="402676.B6JZ40"/>
<dbReference type="VEuPathDB" id="FungiDB:SJAG_01864"/>
<evidence type="ECO:0000313" key="3">
    <source>
        <dbReference type="Proteomes" id="UP000001744"/>
    </source>
</evidence>
<proteinExistence type="predicted"/>
<accession>B6JZ40</accession>
<dbReference type="RefSeq" id="XP_002173101.2">
    <property type="nucleotide sequence ID" value="XM_002173065.2"/>
</dbReference>
<evidence type="ECO:0000313" key="1">
    <source>
        <dbReference type="EMBL" id="EEB06808.2"/>
    </source>
</evidence>
<dbReference type="HOGENOM" id="CLU_1185616_0_0_1"/>
<name>B6JZ40_SCHJY</name>
<dbReference type="AlphaFoldDB" id="B6JZ40"/>
<dbReference type="EMBL" id="KE651168">
    <property type="protein sequence ID" value="EEB06808.2"/>
    <property type="molecule type" value="Genomic_DNA"/>
</dbReference>
<gene>
    <name evidence="2" type="primary">poz1</name>
    <name evidence="1" type="ORF">SJAG_01864</name>
</gene>
<dbReference type="OMA" id="QACLENL"/>
<sequence>MHKIEQKAAITMAILEYLLLRSKQEKSAQAHAQGLEAFVEYLGHLPGLETKKPPIFVSLAFLSYCFNIEGEFHGRGESKEDASKPIACFWDTDVMSNALFQLKNTEHSRKKRILKILRHDLDEDTTVRLRSLDKEAMRLFAWAKSGICRWVLFSLTDKERVDEEAVLAFLTMWMIDVPNEIQTFKRLLSYDWDHRRSKIKTYKKKIPWSKVYSVIQRYIACTEAQCKLVNQFQFNADTFLQAVVEAIEQNQRVLSIFSGNGI</sequence>
<protein>
    <submittedName>
        <fullName evidence="1">Pot1 associated protein Poz1</fullName>
    </submittedName>
</protein>
<dbReference type="GeneID" id="7048045"/>
<organism evidence="1 3">
    <name type="scientific">Schizosaccharomyces japonicus (strain yFS275 / FY16936)</name>
    <name type="common">Fission yeast</name>
    <dbReference type="NCBI Taxonomy" id="402676"/>
    <lineage>
        <taxon>Eukaryota</taxon>
        <taxon>Fungi</taxon>
        <taxon>Dikarya</taxon>
        <taxon>Ascomycota</taxon>
        <taxon>Taphrinomycotina</taxon>
        <taxon>Schizosaccharomycetes</taxon>
        <taxon>Schizosaccharomycetales</taxon>
        <taxon>Schizosaccharomycetaceae</taxon>
        <taxon>Schizosaccharomyces</taxon>
    </lineage>
</organism>